<keyword evidence="10" id="KW-1185">Reference proteome</keyword>
<dbReference type="InterPro" id="IPR003887">
    <property type="entry name" value="LEM_dom"/>
</dbReference>
<evidence type="ECO:0000256" key="4">
    <source>
        <dbReference type="ARBA" id="ARBA00022989"/>
    </source>
</evidence>
<dbReference type="CDD" id="cd12934">
    <property type="entry name" value="LEM"/>
    <property type="match status" value="1"/>
</dbReference>
<organism evidence="10 11">
    <name type="scientific">Galendromus occidentalis</name>
    <name type="common">western predatory mite</name>
    <dbReference type="NCBI Taxonomy" id="34638"/>
    <lineage>
        <taxon>Eukaryota</taxon>
        <taxon>Metazoa</taxon>
        <taxon>Ecdysozoa</taxon>
        <taxon>Arthropoda</taxon>
        <taxon>Chelicerata</taxon>
        <taxon>Arachnida</taxon>
        <taxon>Acari</taxon>
        <taxon>Parasitiformes</taxon>
        <taxon>Mesostigmata</taxon>
        <taxon>Gamasina</taxon>
        <taxon>Phytoseioidea</taxon>
        <taxon>Phytoseiidae</taxon>
        <taxon>Typhlodrominae</taxon>
        <taxon>Galendromus</taxon>
    </lineage>
</organism>
<evidence type="ECO:0000259" key="9">
    <source>
        <dbReference type="PROSITE" id="PS50954"/>
    </source>
</evidence>
<dbReference type="InterPro" id="IPR041885">
    <property type="entry name" value="MAN1_winged_helix_dom"/>
</dbReference>
<dbReference type="AlphaFoldDB" id="A0AAJ6QLX9"/>
<dbReference type="Pfam" id="PF09402">
    <property type="entry name" value="MSC"/>
    <property type="match status" value="1"/>
</dbReference>
<dbReference type="InterPro" id="IPR018996">
    <property type="entry name" value="Man1/Src1-like_C"/>
</dbReference>
<dbReference type="GO" id="GO:0031490">
    <property type="term" value="F:chromatin DNA binding"/>
    <property type="evidence" value="ECO:0007669"/>
    <property type="project" value="TreeGrafter"/>
</dbReference>
<evidence type="ECO:0000256" key="2">
    <source>
        <dbReference type="ARBA" id="ARBA00022553"/>
    </source>
</evidence>
<dbReference type="Proteomes" id="UP000694867">
    <property type="component" value="Unplaced"/>
</dbReference>
<evidence type="ECO:0000256" key="3">
    <source>
        <dbReference type="ARBA" id="ARBA00022692"/>
    </source>
</evidence>
<dbReference type="Gene3D" id="1.10.720.40">
    <property type="match status" value="1"/>
</dbReference>
<dbReference type="PANTHER" id="PTHR13428">
    <property type="entry name" value="INNER NUCLEAR MEMBRANE PROTEIN MAN1 LEM DOMAIN CONTAINING PROTEIN"/>
    <property type="match status" value="1"/>
</dbReference>
<dbReference type="Pfam" id="PF03020">
    <property type="entry name" value="LEM"/>
    <property type="match status" value="1"/>
</dbReference>
<dbReference type="InterPro" id="IPR052277">
    <property type="entry name" value="INM_ESCRT-Associated"/>
</dbReference>
<evidence type="ECO:0000313" key="11">
    <source>
        <dbReference type="RefSeq" id="XP_003737284.1"/>
    </source>
</evidence>
<comment type="subcellular location">
    <subcellularLocation>
        <location evidence="1">Nucleus inner membrane</location>
        <topology evidence="1">Multi-pass membrane protein</topology>
    </subcellularLocation>
</comment>
<dbReference type="SUPFAM" id="SSF63451">
    <property type="entry name" value="LEM domain"/>
    <property type="match status" value="1"/>
</dbReference>
<dbReference type="SMART" id="SM00540">
    <property type="entry name" value="LEM"/>
    <property type="match status" value="1"/>
</dbReference>
<dbReference type="Gene3D" id="3.30.70.330">
    <property type="match status" value="1"/>
</dbReference>
<dbReference type="KEGG" id="goe:100898383"/>
<evidence type="ECO:0000256" key="5">
    <source>
        <dbReference type="ARBA" id="ARBA00023136"/>
    </source>
</evidence>
<dbReference type="CTD" id="37838"/>
<dbReference type="Gene3D" id="1.10.10.1180">
    <property type="entry name" value="MAN1, winged-helix domain"/>
    <property type="match status" value="1"/>
</dbReference>
<keyword evidence="4 8" id="KW-1133">Transmembrane helix</keyword>
<feature type="region of interest" description="Disordered" evidence="7">
    <location>
        <begin position="33"/>
        <end position="113"/>
    </location>
</feature>
<dbReference type="GO" id="GO:0006998">
    <property type="term" value="P:nuclear envelope organization"/>
    <property type="evidence" value="ECO:0007669"/>
    <property type="project" value="TreeGrafter"/>
</dbReference>
<proteinExistence type="predicted"/>
<dbReference type="InterPro" id="IPR035979">
    <property type="entry name" value="RBD_domain_sf"/>
</dbReference>
<dbReference type="GO" id="GO:0030514">
    <property type="term" value="P:negative regulation of BMP signaling pathway"/>
    <property type="evidence" value="ECO:0007669"/>
    <property type="project" value="TreeGrafter"/>
</dbReference>
<dbReference type="SUPFAM" id="SSF54928">
    <property type="entry name" value="RNA-binding domain, RBD"/>
    <property type="match status" value="1"/>
</dbReference>
<accession>A0AAJ6QLX9</accession>
<evidence type="ECO:0000256" key="8">
    <source>
        <dbReference type="SAM" id="Phobius"/>
    </source>
</evidence>
<dbReference type="PANTHER" id="PTHR13428:SF12">
    <property type="entry name" value="INNER NUCLEAR MEMBRANE PROTEIN MAN1"/>
    <property type="match status" value="1"/>
</dbReference>
<keyword evidence="6" id="KW-0539">Nucleus</keyword>
<keyword evidence="2" id="KW-0597">Phosphoprotein</keyword>
<feature type="region of interest" description="Disordered" evidence="7">
    <location>
        <begin position="127"/>
        <end position="212"/>
    </location>
</feature>
<protein>
    <submittedName>
        <fullName evidence="11">Inner nuclear membrane protein Man1</fullName>
    </submittedName>
</protein>
<keyword evidence="5 8" id="KW-0472">Membrane</keyword>
<feature type="compositionally biased region" description="Polar residues" evidence="7">
    <location>
        <begin position="47"/>
        <end position="70"/>
    </location>
</feature>
<sequence length="622" mass="69583">MALSDEDLRHRLTELGCDVGPIDDTTRPLYVSLLKRREGDAKPARQGRSSTAPTSKNRVRNRSTASSRTDGSPVPAASPRRSVSPKKNPVPTTSRKKRDTSPRVPSSSSTMYISSQTQFQEDLGLFSTGLSPVRPQPSQTQNLAGNKYTRRPLHPPDYNYSASNGFSDDESEYRYRPSSSRHNGSPYVSQTHGGNSSSRSRRHASSAVGSAPSHPIPKLLVGVTALFFCGLAVLYFRQVSSADPTEILDDRSSFKHALCSQGRTAEVGYDCIEEDILQESLDSARKIQGFLAQENFEKFCGNGGERLDSTGGLTYAEAERVIAQKANVFNGMIYLVQENPEWGMQLGEGETQSSIKLPAYSPPLFCQLQRAVMQILYQTLLLVFVLMLVVASFWLFQRRKHNQKERKRQINGLVEDITEMLTNNATDNPETPYLAVLEIRDKLLPSAAHNKHARQLWAEVEAKFEATESARVAKEKQRIRGEWFVVWRWLRPPNANGGGKVWQGKAFDGNHRVQPLTNCLKIRNMFNSSEEHGDTWVHDVKRAIVNNCGPSHGITHVHVAQNSEDGLVFVKTTSLQAAGDVYHKLHGSWFDGRLVTAKYLREERYHEKFPDSIGCVRPIQVS</sequence>
<gene>
    <name evidence="11" type="primary">LOC100898383</name>
</gene>
<dbReference type="InterPro" id="IPR012677">
    <property type="entry name" value="Nucleotide-bd_a/b_plait_sf"/>
</dbReference>
<name>A0AAJ6QLX9_9ACAR</name>
<dbReference type="GO" id="GO:0005637">
    <property type="term" value="C:nuclear inner membrane"/>
    <property type="evidence" value="ECO:0007669"/>
    <property type="project" value="UniProtKB-SubCell"/>
</dbReference>
<evidence type="ECO:0000256" key="6">
    <source>
        <dbReference type="ARBA" id="ARBA00023242"/>
    </source>
</evidence>
<dbReference type="GeneID" id="100898383"/>
<dbReference type="RefSeq" id="XP_003737284.1">
    <property type="nucleotide sequence ID" value="XM_003737236.2"/>
</dbReference>
<keyword evidence="3 8" id="KW-0812">Transmembrane</keyword>
<evidence type="ECO:0000256" key="1">
    <source>
        <dbReference type="ARBA" id="ARBA00004473"/>
    </source>
</evidence>
<feature type="domain" description="LEM" evidence="9">
    <location>
        <begin position="1"/>
        <end position="41"/>
    </location>
</feature>
<evidence type="ECO:0000313" key="10">
    <source>
        <dbReference type="Proteomes" id="UP000694867"/>
    </source>
</evidence>
<evidence type="ECO:0000256" key="7">
    <source>
        <dbReference type="SAM" id="MobiDB-lite"/>
    </source>
</evidence>
<feature type="compositionally biased region" description="Polar residues" evidence="7">
    <location>
        <begin position="182"/>
        <end position="192"/>
    </location>
</feature>
<dbReference type="PROSITE" id="PS50954">
    <property type="entry name" value="LEM"/>
    <property type="match status" value="1"/>
</dbReference>
<dbReference type="InterPro" id="IPR011015">
    <property type="entry name" value="LEM/LEM-like_dom_sf"/>
</dbReference>
<reference evidence="11" key="1">
    <citation type="submission" date="2025-08" db="UniProtKB">
        <authorList>
            <consortium name="RefSeq"/>
        </authorList>
    </citation>
    <scope>IDENTIFICATION</scope>
</reference>
<feature type="transmembrane region" description="Helical" evidence="8">
    <location>
        <begin position="375"/>
        <end position="396"/>
    </location>
</feature>